<reference evidence="7 8" key="1">
    <citation type="submission" date="2021-06" db="EMBL/GenBank/DDBJ databases">
        <title>Complete genome of Haloferula helveola possessing various polysaccharide degrading enzymes.</title>
        <authorList>
            <person name="Takami H."/>
            <person name="Huang C."/>
            <person name="Hamasaki K."/>
        </authorList>
    </citation>
    <scope>NUCLEOTIDE SEQUENCE [LARGE SCALE GENOMIC DNA]</scope>
    <source>
        <strain evidence="7 8">CN-1</strain>
    </source>
</reference>
<dbReference type="InterPro" id="IPR013324">
    <property type="entry name" value="RNA_pol_sigma_r3/r4-like"/>
</dbReference>
<feature type="domain" description="RNA polymerase sigma-70 region 2" evidence="5">
    <location>
        <begin position="14"/>
        <end position="81"/>
    </location>
</feature>
<dbReference type="InterPro" id="IPR007627">
    <property type="entry name" value="RNA_pol_sigma70_r2"/>
</dbReference>
<keyword evidence="8" id="KW-1185">Reference proteome</keyword>
<dbReference type="InterPro" id="IPR013325">
    <property type="entry name" value="RNA_pol_sigma_r2"/>
</dbReference>
<dbReference type="InterPro" id="IPR014284">
    <property type="entry name" value="RNA_pol_sigma-70_dom"/>
</dbReference>
<dbReference type="NCBIfam" id="TIGR02937">
    <property type="entry name" value="sigma70-ECF"/>
    <property type="match status" value="1"/>
</dbReference>
<dbReference type="RefSeq" id="WP_338690117.1">
    <property type="nucleotide sequence ID" value="NZ_AP024702.1"/>
</dbReference>
<evidence type="ECO:0000256" key="1">
    <source>
        <dbReference type="ARBA" id="ARBA00010641"/>
    </source>
</evidence>
<dbReference type="PANTHER" id="PTHR43133">
    <property type="entry name" value="RNA POLYMERASE ECF-TYPE SIGMA FACTO"/>
    <property type="match status" value="1"/>
</dbReference>
<evidence type="ECO:0000259" key="5">
    <source>
        <dbReference type="Pfam" id="PF04542"/>
    </source>
</evidence>
<evidence type="ECO:0000313" key="8">
    <source>
        <dbReference type="Proteomes" id="UP001374893"/>
    </source>
</evidence>
<evidence type="ECO:0000259" key="6">
    <source>
        <dbReference type="Pfam" id="PF08281"/>
    </source>
</evidence>
<feature type="domain" description="RNA polymerase sigma factor 70 region 4 type 2" evidence="6">
    <location>
        <begin position="112"/>
        <end position="163"/>
    </location>
</feature>
<dbReference type="GO" id="GO:0000428">
    <property type="term" value="C:DNA-directed RNA polymerase complex"/>
    <property type="evidence" value="ECO:0007669"/>
    <property type="project" value="UniProtKB-KW"/>
</dbReference>
<dbReference type="Proteomes" id="UP001374893">
    <property type="component" value="Chromosome"/>
</dbReference>
<dbReference type="InterPro" id="IPR036388">
    <property type="entry name" value="WH-like_DNA-bd_sf"/>
</dbReference>
<comment type="similarity">
    <text evidence="1">Belongs to the sigma-70 factor family. ECF subfamily.</text>
</comment>
<dbReference type="NCBIfam" id="TIGR02989">
    <property type="entry name" value="Sig-70_gvs1"/>
    <property type="match status" value="1"/>
</dbReference>
<dbReference type="Pfam" id="PF04542">
    <property type="entry name" value="Sigma70_r2"/>
    <property type="match status" value="1"/>
</dbReference>
<keyword evidence="4" id="KW-0804">Transcription</keyword>
<dbReference type="Gene3D" id="1.10.1740.10">
    <property type="match status" value="1"/>
</dbReference>
<evidence type="ECO:0000313" key="7">
    <source>
        <dbReference type="EMBL" id="BCX47752.1"/>
    </source>
</evidence>
<keyword evidence="3" id="KW-0731">Sigma factor</keyword>
<dbReference type="SUPFAM" id="SSF88946">
    <property type="entry name" value="Sigma2 domain of RNA polymerase sigma factors"/>
    <property type="match status" value="1"/>
</dbReference>
<proteinExistence type="inferred from homology"/>
<keyword evidence="2" id="KW-0805">Transcription regulation</keyword>
<accession>A0ABN6H563</accession>
<dbReference type="Gene3D" id="1.10.10.10">
    <property type="entry name" value="Winged helix-like DNA-binding domain superfamily/Winged helix DNA-binding domain"/>
    <property type="match status" value="1"/>
</dbReference>
<dbReference type="InterPro" id="IPR014331">
    <property type="entry name" value="RNA_pol_sigma70_ECF_RHOBA"/>
</dbReference>
<sequence length="179" mass="20449">MAESPDMEETFVQLVVSHQAALHAFVVSLMPGTPDVDDVVQEVNAAVWRKRREFEIGTNFKAWMFSVARFKVLALWRDLKRKKVWTVPEATLVKLLDDAADQCFDAHDHRHDALRECVQQLRPEDRGLVLRYYYEGRSLGEVAAAIGRKAENLKGSLHRIRTNLRSCVRFKTQLGGNAT</sequence>
<protein>
    <submittedName>
        <fullName evidence="7">DNA-directed RNA polymerase sigma-70 factor</fullName>
    </submittedName>
</protein>
<evidence type="ECO:0000256" key="4">
    <source>
        <dbReference type="ARBA" id="ARBA00023163"/>
    </source>
</evidence>
<dbReference type="Pfam" id="PF08281">
    <property type="entry name" value="Sigma70_r4_2"/>
    <property type="match status" value="1"/>
</dbReference>
<evidence type="ECO:0000256" key="3">
    <source>
        <dbReference type="ARBA" id="ARBA00023082"/>
    </source>
</evidence>
<name>A0ABN6H563_9BACT</name>
<gene>
    <name evidence="7" type="ORF">HAHE_16600</name>
</gene>
<dbReference type="InterPro" id="IPR039425">
    <property type="entry name" value="RNA_pol_sigma-70-like"/>
</dbReference>
<evidence type="ECO:0000256" key="2">
    <source>
        <dbReference type="ARBA" id="ARBA00023015"/>
    </source>
</evidence>
<dbReference type="InterPro" id="IPR013249">
    <property type="entry name" value="RNA_pol_sigma70_r4_t2"/>
</dbReference>
<keyword evidence="7" id="KW-0240">DNA-directed RNA polymerase</keyword>
<dbReference type="PANTHER" id="PTHR43133:SF51">
    <property type="entry name" value="RNA POLYMERASE SIGMA FACTOR"/>
    <property type="match status" value="1"/>
</dbReference>
<organism evidence="7 8">
    <name type="scientific">Haloferula helveola</name>
    <dbReference type="NCBI Taxonomy" id="490095"/>
    <lineage>
        <taxon>Bacteria</taxon>
        <taxon>Pseudomonadati</taxon>
        <taxon>Verrucomicrobiota</taxon>
        <taxon>Verrucomicrobiia</taxon>
        <taxon>Verrucomicrobiales</taxon>
        <taxon>Verrucomicrobiaceae</taxon>
        <taxon>Haloferula</taxon>
    </lineage>
</organism>
<dbReference type="SUPFAM" id="SSF88659">
    <property type="entry name" value="Sigma3 and sigma4 domains of RNA polymerase sigma factors"/>
    <property type="match status" value="1"/>
</dbReference>
<dbReference type="EMBL" id="AP024702">
    <property type="protein sequence ID" value="BCX47752.1"/>
    <property type="molecule type" value="Genomic_DNA"/>
</dbReference>